<feature type="compositionally biased region" description="Basic and acidic residues" evidence="1">
    <location>
        <begin position="34"/>
        <end position="58"/>
    </location>
</feature>
<dbReference type="Pfam" id="PF17936">
    <property type="entry name" value="Big_6"/>
    <property type="match status" value="1"/>
</dbReference>
<dbReference type="Gene3D" id="2.60.40.10">
    <property type="entry name" value="Immunoglobulins"/>
    <property type="match status" value="3"/>
</dbReference>
<protein>
    <recommendedName>
        <fullName evidence="2">Bacterial Ig domain-containing protein</fullName>
    </recommendedName>
</protein>
<organism evidence="3 4">
    <name type="scientific">Terrisporobacter hibernicus</name>
    <dbReference type="NCBI Taxonomy" id="2813371"/>
    <lineage>
        <taxon>Bacteria</taxon>
        <taxon>Bacillati</taxon>
        <taxon>Bacillota</taxon>
        <taxon>Clostridia</taxon>
        <taxon>Peptostreptococcales</taxon>
        <taxon>Peptostreptococcaceae</taxon>
        <taxon>Terrisporobacter</taxon>
    </lineage>
</organism>
<gene>
    <name evidence="3" type="ORF">JW646_05145</name>
</gene>
<feature type="domain" description="Bacterial Ig" evidence="2">
    <location>
        <begin position="1359"/>
        <end position="1421"/>
    </location>
</feature>
<feature type="region of interest" description="Disordered" evidence="1">
    <location>
        <begin position="28"/>
        <end position="58"/>
    </location>
</feature>
<name>A0AAX2ZHZ4_9FIRM</name>
<evidence type="ECO:0000259" key="2">
    <source>
        <dbReference type="Pfam" id="PF17936"/>
    </source>
</evidence>
<dbReference type="KEGG" id="tem:JW646_05145"/>
<dbReference type="Gene3D" id="1.20.1270.90">
    <property type="entry name" value="AF1782-like"/>
    <property type="match status" value="1"/>
</dbReference>
<evidence type="ECO:0000313" key="4">
    <source>
        <dbReference type="Proteomes" id="UP001198983"/>
    </source>
</evidence>
<accession>A0AAX2ZHZ4</accession>
<reference evidence="3 4" key="1">
    <citation type="journal article" date="2023" name="Int. J. Syst. Evol. Microbiol.">
        <title>Terrisporobacter hibernicus sp. nov., isolated from bovine faeces in Northern Ireland.</title>
        <authorList>
            <person name="Mitchell M."/>
            <person name="Nguyen S.V."/>
            <person name="Connor M."/>
            <person name="Fairley D.J."/>
            <person name="Donoghue O."/>
            <person name="Marshall H."/>
            <person name="Koolman L."/>
            <person name="McMullan G."/>
            <person name="Schaffer K.E."/>
            <person name="McGrath J.W."/>
            <person name="Fanning S."/>
        </authorList>
    </citation>
    <scope>NUCLEOTIDE SEQUENCE [LARGE SCALE GENOMIC DNA]</scope>
    <source>
        <strain evidence="3 4">MCA3</strain>
    </source>
</reference>
<dbReference type="InterPro" id="IPR041498">
    <property type="entry name" value="Big_6"/>
</dbReference>
<evidence type="ECO:0000313" key="3">
    <source>
        <dbReference type="EMBL" id="UEL48838.1"/>
    </source>
</evidence>
<keyword evidence="4" id="KW-1185">Reference proteome</keyword>
<sequence>MKMPKFLAKLLAVVLVATNIQTVKSSAQQVDNKSTIKREESVEGSKNLEKLDQGKEKTDDVGKLESELQKFLLLHLPKSFDDENFTDKDELLKNVSKAKELIKELQSVGVKNETIEGYANYAGIGFALGKVDRILLEYDYIFGFIREEDNSGNYADVTLEDNNTINMKVLKNERMGEIFDGHHLVEYILNYGSPAPMQADEFNIAGITITPEPSGSDPGIGITSVVGKRNLLYAFTKLSEKTYVCGCKEITNPITSTYLYDLVGTSFTTTYKGKTYTIKFTADNAKKEMITREIKSFENLDKDYYTSSSFKKLSEAIEVGKKVVNNEDSTQEKIDEIYKNIIDAKNNLVPAKTYTLETLKAFIEDVKGMDKSSYPTSLLNTVLETLEEAKAVANKNDSTEEEITKITTKLTMDVKNCENGKRKIQKLRDVLKTLPANDEESKKIKNKTEAEKLLKNYIEAELEARTIGISDGDISAIQREYGDRQKIIDKRVADMNEGYQVVDQIRYLLDMDYSINSENINSPILISDKDIDLSTNEIIINVADGSKTLRETMVSGGITSRFQSDTKKAFIMLNKLEINGISMSGIYTGINSTSDNSTKKKIREAIQKYTGINDYEKITLGDLKNKECKVTFGKQVYTIKFKYAIDESVLKEQYFLAQTDQYQKTDYFKTTYDATLLKTLNNTVKIVGELMDGHFNGTAEGEKQEIAESLYKAMSECRTWNNQFKTLSIGLLDLPNDEELENMLPRASVRTELTNKTKVINSAIEKLKKIGVSDDMINQISNYDRLTKTEARNEVLKSLVFANPTLAKLPKDEDAAYELFTDAQIATLRNNLKASQDKIAELRGTGISKKDTCNMLDYYRIAISLERLADEDDMLNALKVYSLIKELPEKITLNEKEKIELIRNTYENLSEEEKSYVSEETLDKIVKAESDLENSKLKDIELLNIEELLSTDKVIKGKTIEGATIKAYVGDIQIGETVKASKNGDFEIPISKQSSKIIIKIVATKDGYNDKSTEIKVVQGIDIFETELTVDSIKATSDEISGRGQVGATIKAYVNEKQIGKSLLVKEDGTYSISIPRQNPLTEIKVEMSMENTHSVYKTIKVDELQNIDKLSVKEVLSTSTTIKGTTIEGATVKAYVGKTQIGKTCKSNQKGDFTISIPKQRGNTKIKIIATKDGYKEKSKEIKVSKVVYNFTKELTMSLVSPTSTKITGKGQSGATIKAYVDGKQIEKSAKVNSKGNYTIYIPKQKKYSKVTVKMSKENYNTVSKSKTVLNIFSKNLILNTINIKSKKISGKGQSGATIKAYVKGKQIGKSVKVKADGTFSITIPKQKSKTIIDLKMSKKGYTTVCESKKVWKLFSKALKVNSVSRSSTKITGSCQRGARVKAYVNGKQIVKTAVVDNKGNYKIYISPQKKGTKITIKMSKTDYKTVSKVVIVK</sequence>
<dbReference type="Gene3D" id="2.60.40.1120">
    <property type="entry name" value="Carboxypeptidase-like, regulatory domain"/>
    <property type="match status" value="1"/>
</dbReference>
<dbReference type="Proteomes" id="UP001198983">
    <property type="component" value="Chromosome"/>
</dbReference>
<proteinExistence type="predicted"/>
<dbReference type="InterPro" id="IPR013783">
    <property type="entry name" value="Ig-like_fold"/>
</dbReference>
<dbReference type="EMBL" id="CP081135">
    <property type="protein sequence ID" value="UEL48838.1"/>
    <property type="molecule type" value="Genomic_DNA"/>
</dbReference>
<evidence type="ECO:0000256" key="1">
    <source>
        <dbReference type="SAM" id="MobiDB-lite"/>
    </source>
</evidence>
<dbReference type="RefSeq" id="WP_228416827.1">
    <property type="nucleotide sequence ID" value="NZ_CP081135.1"/>
</dbReference>